<dbReference type="AlphaFoldDB" id="A0A2S4N492"/>
<comment type="caution">
    <text evidence="2">The sequence shown here is derived from an EMBL/GenBank/DDBJ whole genome shotgun (WGS) entry which is preliminary data.</text>
</comment>
<keyword evidence="1" id="KW-1133">Transmembrane helix</keyword>
<keyword evidence="3" id="KW-1185">Reference proteome</keyword>
<evidence type="ECO:0000313" key="2">
    <source>
        <dbReference type="EMBL" id="POS00562.1"/>
    </source>
</evidence>
<name>A0A2S4N492_9FLAO</name>
<reference evidence="2 3" key="1">
    <citation type="submission" date="2018-01" db="EMBL/GenBank/DDBJ databases">
        <title>Genomic Encyclopedia of Type Strains, Phase I: the one thousand microbial genomes (KMG-I) project.</title>
        <authorList>
            <person name="Goeker M."/>
        </authorList>
    </citation>
    <scope>NUCLEOTIDE SEQUENCE [LARGE SCALE GENOMIC DNA]</scope>
    <source>
        <strain evidence="2 3">DSM 17960</strain>
    </source>
</reference>
<gene>
    <name evidence="2" type="ORF">Q361_1593</name>
</gene>
<keyword evidence="1" id="KW-0812">Transmembrane</keyword>
<dbReference type="EMBL" id="PQNY01000059">
    <property type="protein sequence ID" value="POS00562.1"/>
    <property type="molecule type" value="Genomic_DNA"/>
</dbReference>
<evidence type="ECO:0000313" key="3">
    <source>
        <dbReference type="Proteomes" id="UP000237056"/>
    </source>
</evidence>
<organism evidence="2 3">
    <name type="scientific">Flavobacterium croceum DSM 17960</name>
    <dbReference type="NCBI Taxonomy" id="1121886"/>
    <lineage>
        <taxon>Bacteria</taxon>
        <taxon>Pseudomonadati</taxon>
        <taxon>Bacteroidota</taxon>
        <taxon>Flavobacteriia</taxon>
        <taxon>Flavobacteriales</taxon>
        <taxon>Flavobacteriaceae</taxon>
        <taxon>Flavobacterium</taxon>
    </lineage>
</organism>
<feature type="transmembrane region" description="Helical" evidence="1">
    <location>
        <begin position="6"/>
        <end position="25"/>
    </location>
</feature>
<feature type="transmembrane region" description="Helical" evidence="1">
    <location>
        <begin position="69"/>
        <end position="94"/>
    </location>
</feature>
<dbReference type="Proteomes" id="UP000237056">
    <property type="component" value="Unassembled WGS sequence"/>
</dbReference>
<keyword evidence="1" id="KW-0472">Membrane</keyword>
<accession>A0A2S4N492</accession>
<sequence>MDKIINYLILFLIILMPFIQLILYIKIDSNKLKVKKSIILILALLIYFLIPFIINFLQPIKNPKCLLPIVSLFLGIWIVGLILTLSVEILYFIYRKLKK</sequence>
<feature type="transmembrane region" description="Helical" evidence="1">
    <location>
        <begin position="37"/>
        <end position="57"/>
    </location>
</feature>
<evidence type="ECO:0000256" key="1">
    <source>
        <dbReference type="SAM" id="Phobius"/>
    </source>
</evidence>
<protein>
    <submittedName>
        <fullName evidence="2">Uncharacterized protein</fullName>
    </submittedName>
</protein>
<proteinExistence type="predicted"/>